<keyword evidence="2" id="KW-1185">Reference proteome</keyword>
<gene>
    <name evidence="1" type="ORF">Tco_0978776</name>
</gene>
<sequence length="231" mass="26956">MGGNVYIQDLVDFDVTMSTSKEKYCRLLYLVWFMKYSAYVRRIVADSLSKLKYKFQDKENLEDIFSYGSALDDFIYVVFVLDRNIVYLIKDPLVEAFINEAIRPFKNTTGLKADEAGWGSNKSDHTENYSRSEAYSWGQKVVSGNEAALGANKTKNETEKGREQVLEIKRWSVGMRLREVQTRWKNENREEIEMCTGMFKDQDEVVVAQEEVQEKVDLVENEEEELIEEEE</sequence>
<name>A0ABQ5EP84_9ASTR</name>
<evidence type="ECO:0000313" key="2">
    <source>
        <dbReference type="Proteomes" id="UP001151760"/>
    </source>
</evidence>
<evidence type="ECO:0000313" key="1">
    <source>
        <dbReference type="EMBL" id="GJT52619.1"/>
    </source>
</evidence>
<dbReference type="Proteomes" id="UP001151760">
    <property type="component" value="Unassembled WGS sequence"/>
</dbReference>
<reference evidence="1" key="1">
    <citation type="journal article" date="2022" name="Int. J. Mol. Sci.">
        <title>Draft Genome of Tanacetum Coccineum: Genomic Comparison of Closely Related Tanacetum-Family Plants.</title>
        <authorList>
            <person name="Yamashiro T."/>
            <person name="Shiraishi A."/>
            <person name="Nakayama K."/>
            <person name="Satake H."/>
        </authorList>
    </citation>
    <scope>NUCLEOTIDE SEQUENCE</scope>
</reference>
<dbReference type="EMBL" id="BQNB010016513">
    <property type="protein sequence ID" value="GJT52619.1"/>
    <property type="molecule type" value="Genomic_DNA"/>
</dbReference>
<protein>
    <submittedName>
        <fullName evidence="1">Uncharacterized protein</fullName>
    </submittedName>
</protein>
<accession>A0ABQ5EP84</accession>
<organism evidence="1 2">
    <name type="scientific">Tanacetum coccineum</name>
    <dbReference type="NCBI Taxonomy" id="301880"/>
    <lineage>
        <taxon>Eukaryota</taxon>
        <taxon>Viridiplantae</taxon>
        <taxon>Streptophyta</taxon>
        <taxon>Embryophyta</taxon>
        <taxon>Tracheophyta</taxon>
        <taxon>Spermatophyta</taxon>
        <taxon>Magnoliopsida</taxon>
        <taxon>eudicotyledons</taxon>
        <taxon>Gunneridae</taxon>
        <taxon>Pentapetalae</taxon>
        <taxon>asterids</taxon>
        <taxon>campanulids</taxon>
        <taxon>Asterales</taxon>
        <taxon>Asteraceae</taxon>
        <taxon>Asteroideae</taxon>
        <taxon>Anthemideae</taxon>
        <taxon>Anthemidinae</taxon>
        <taxon>Tanacetum</taxon>
    </lineage>
</organism>
<proteinExistence type="predicted"/>
<reference evidence="1" key="2">
    <citation type="submission" date="2022-01" db="EMBL/GenBank/DDBJ databases">
        <authorList>
            <person name="Yamashiro T."/>
            <person name="Shiraishi A."/>
            <person name="Satake H."/>
            <person name="Nakayama K."/>
        </authorList>
    </citation>
    <scope>NUCLEOTIDE SEQUENCE</scope>
</reference>
<comment type="caution">
    <text evidence="1">The sequence shown here is derived from an EMBL/GenBank/DDBJ whole genome shotgun (WGS) entry which is preliminary data.</text>
</comment>